<dbReference type="AlphaFoldDB" id="A0A170ZQJ6"/>
<dbReference type="GO" id="GO:0005576">
    <property type="term" value="C:extracellular region"/>
    <property type="evidence" value="ECO:0007669"/>
    <property type="project" value="TreeGrafter"/>
</dbReference>
<evidence type="ECO:0000256" key="7">
    <source>
        <dbReference type="RuleBase" id="RU361153"/>
    </source>
</evidence>
<reference evidence="12" key="2">
    <citation type="journal article" date="2017" name="Genome Announc.">
        <title>Draft genome sequence of Paludibacter jiangxiensis NM7(T), a propionate-producing fermentative bacterium.</title>
        <authorList>
            <person name="Qiu Y.-L."/>
            <person name="Tourlousse D.M."/>
            <person name="Matsuura N."/>
            <person name="Ohashi A."/>
            <person name="Sekiguchi Y."/>
        </authorList>
    </citation>
    <scope>NUCLEOTIDE SEQUENCE [LARGE SCALE GENOMIC DNA]</scope>
    <source>
        <strain evidence="12">NM7</strain>
    </source>
</reference>
<feature type="domain" description="Glycoside hydrolase family 5" evidence="9">
    <location>
        <begin position="152"/>
        <end position="452"/>
    </location>
</feature>
<keyword evidence="6" id="KW-0624">Polysaccharide degradation</keyword>
<dbReference type="GO" id="GO:0030245">
    <property type="term" value="P:cellulose catabolic process"/>
    <property type="evidence" value="ECO:0007669"/>
    <property type="project" value="UniProtKB-KW"/>
</dbReference>
<accession>A0A170ZQJ6</accession>
<dbReference type="PANTHER" id="PTHR31297">
    <property type="entry name" value="GLUCAN ENDO-1,6-BETA-GLUCOSIDASE B"/>
    <property type="match status" value="1"/>
</dbReference>
<evidence type="ECO:0000256" key="1">
    <source>
        <dbReference type="ARBA" id="ARBA00005641"/>
    </source>
</evidence>
<keyword evidence="4" id="KW-0119">Carbohydrate metabolism</keyword>
<evidence type="ECO:0000256" key="8">
    <source>
        <dbReference type="SAM" id="SignalP"/>
    </source>
</evidence>
<dbReference type="SUPFAM" id="SSF51445">
    <property type="entry name" value="(Trans)glycosidases"/>
    <property type="match status" value="1"/>
</dbReference>
<proteinExistence type="inferred from homology"/>
<keyword evidence="5 7" id="KW-0326">Glycosidase</keyword>
<dbReference type="InterPro" id="IPR024361">
    <property type="entry name" value="BACON"/>
</dbReference>
<dbReference type="Pfam" id="PF13004">
    <property type="entry name" value="BACON"/>
    <property type="match status" value="1"/>
</dbReference>
<dbReference type="STRING" id="681398.PJIAN_3224"/>
<dbReference type="EMBL" id="BDCR01000003">
    <property type="protein sequence ID" value="GAT62913.1"/>
    <property type="molecule type" value="Genomic_DNA"/>
</dbReference>
<evidence type="ECO:0000313" key="11">
    <source>
        <dbReference type="EMBL" id="GAT62913.1"/>
    </source>
</evidence>
<keyword evidence="2 7" id="KW-0378">Hydrolase</keyword>
<dbReference type="GO" id="GO:0009986">
    <property type="term" value="C:cell surface"/>
    <property type="evidence" value="ECO:0007669"/>
    <property type="project" value="TreeGrafter"/>
</dbReference>
<organism evidence="11 12">
    <name type="scientific">Paludibacter jiangxiensis</name>
    <dbReference type="NCBI Taxonomy" id="681398"/>
    <lineage>
        <taxon>Bacteria</taxon>
        <taxon>Pseudomonadati</taxon>
        <taxon>Bacteroidota</taxon>
        <taxon>Bacteroidia</taxon>
        <taxon>Bacteroidales</taxon>
        <taxon>Paludibacteraceae</taxon>
        <taxon>Paludibacter</taxon>
    </lineage>
</organism>
<dbReference type="InterPro" id="IPR050386">
    <property type="entry name" value="Glycosyl_hydrolase_5"/>
</dbReference>
<protein>
    <submittedName>
        <fullName evidence="11">Endoglucanase</fullName>
    </submittedName>
</protein>
<dbReference type="Gene3D" id="2.60.40.10">
    <property type="entry name" value="Immunoglobulins"/>
    <property type="match status" value="1"/>
</dbReference>
<feature type="signal peptide" evidence="8">
    <location>
        <begin position="1"/>
        <end position="19"/>
    </location>
</feature>
<dbReference type="GO" id="GO:0008422">
    <property type="term" value="F:beta-glucosidase activity"/>
    <property type="evidence" value="ECO:0007669"/>
    <property type="project" value="TreeGrafter"/>
</dbReference>
<evidence type="ECO:0000256" key="3">
    <source>
        <dbReference type="ARBA" id="ARBA00023001"/>
    </source>
</evidence>
<dbReference type="PROSITE" id="PS51257">
    <property type="entry name" value="PROKAR_LIPOPROTEIN"/>
    <property type="match status" value="1"/>
</dbReference>
<dbReference type="CDD" id="cd14948">
    <property type="entry name" value="BACON"/>
    <property type="match status" value="1"/>
</dbReference>
<dbReference type="Gene3D" id="3.20.20.80">
    <property type="entry name" value="Glycosidases"/>
    <property type="match status" value="1"/>
</dbReference>
<keyword evidence="8" id="KW-0732">Signal</keyword>
<keyword evidence="3" id="KW-0136">Cellulose degradation</keyword>
<dbReference type="InterPro" id="IPR017853">
    <property type="entry name" value="GH"/>
</dbReference>
<dbReference type="Pfam" id="PF00150">
    <property type="entry name" value="Cellulase"/>
    <property type="match status" value="1"/>
</dbReference>
<reference evidence="12" key="1">
    <citation type="submission" date="2016-04" db="EMBL/GenBank/DDBJ databases">
        <title>Draft genome sequence of Paludibacter jiangxiensis strain NM7.</title>
        <authorList>
            <person name="Qiu Y."/>
            <person name="Matsuura N."/>
            <person name="Ohashi A."/>
            <person name="Tourlousse M.D."/>
            <person name="Sekiguchi Y."/>
        </authorList>
    </citation>
    <scope>NUCLEOTIDE SEQUENCE [LARGE SCALE GENOMIC DNA]</scope>
    <source>
        <strain evidence="12">NM7</strain>
    </source>
</reference>
<feature type="domain" description="BACON" evidence="10">
    <location>
        <begin position="55"/>
        <end position="113"/>
    </location>
</feature>
<keyword evidence="12" id="KW-1185">Reference proteome</keyword>
<dbReference type="PANTHER" id="PTHR31297:SF41">
    <property type="entry name" value="ENDOGLUCANASE, PUTATIVE (AFU_ORTHOLOGUE AFUA_5G01830)-RELATED"/>
    <property type="match status" value="1"/>
</dbReference>
<evidence type="ECO:0000259" key="10">
    <source>
        <dbReference type="Pfam" id="PF13004"/>
    </source>
</evidence>
<evidence type="ECO:0000256" key="5">
    <source>
        <dbReference type="ARBA" id="ARBA00023295"/>
    </source>
</evidence>
<dbReference type="RefSeq" id="WP_084252369.1">
    <property type="nucleotide sequence ID" value="NZ_BDCR01000003.1"/>
</dbReference>
<feature type="chain" id="PRO_5007905071" evidence="8">
    <location>
        <begin position="20"/>
        <end position="489"/>
    </location>
</feature>
<sequence>MKKTIYVALVLFAFFTSCKGSDPSLSKQTIAVSTSSIALNYSSQTSSVTVKMTGTKWNATSDQSWCTLSVNSSSSKETDVTINVTGNNSFAARNAKIIFTLNNNDTVSVKVAQSALPSIPDYSSPIAASSVGMTSDVKTLAHNISVGWNLGNTLEVPGNETGWGNPLTTQQLIDGVKAAGFNAVRIPCAWDSYVEDTISYKIKATWLARVKQVVDYCYKNNMYVILNIHWDGGWLENHPQYAYQEKVNAKQKAYWQQIAAYFRDYDEHLLFAGTNEVHVDYNAPSAENIAVQLSYNQTFVNAVRSTGGKNAYRTLIVQSYNTNISYAVSYMKIPDDTASKRLMVEVHCYDPWDFCGDTGSSAVNLWGASYASYGKISSWGQEDYIKQQFSTIKTNFVDKGYPVILGEFGAVRRSSLTGTTLTNHLASRAYYLGYVAQYAKNNGIVPFYWDNGITGNNGFALINRSDGSVFDSQALNAIVTGASNGVYPY</sequence>
<comment type="caution">
    <text evidence="11">The sequence shown here is derived from an EMBL/GenBank/DDBJ whole genome shotgun (WGS) entry which is preliminary data.</text>
</comment>
<evidence type="ECO:0000256" key="6">
    <source>
        <dbReference type="ARBA" id="ARBA00023326"/>
    </source>
</evidence>
<evidence type="ECO:0000256" key="2">
    <source>
        <dbReference type="ARBA" id="ARBA00022801"/>
    </source>
</evidence>
<gene>
    <name evidence="11" type="ORF">PJIAN_3224</name>
</gene>
<evidence type="ECO:0000313" key="12">
    <source>
        <dbReference type="Proteomes" id="UP000076586"/>
    </source>
</evidence>
<dbReference type="InterPro" id="IPR001547">
    <property type="entry name" value="Glyco_hydro_5"/>
</dbReference>
<name>A0A170ZQJ6_9BACT</name>
<dbReference type="Proteomes" id="UP000076586">
    <property type="component" value="Unassembled WGS sequence"/>
</dbReference>
<comment type="similarity">
    <text evidence="1 7">Belongs to the glycosyl hydrolase 5 (cellulase A) family.</text>
</comment>
<dbReference type="InterPro" id="IPR013783">
    <property type="entry name" value="Ig-like_fold"/>
</dbReference>
<evidence type="ECO:0000256" key="4">
    <source>
        <dbReference type="ARBA" id="ARBA00023277"/>
    </source>
</evidence>
<evidence type="ECO:0000259" key="9">
    <source>
        <dbReference type="Pfam" id="PF00150"/>
    </source>
</evidence>